<dbReference type="Pfam" id="PF01370">
    <property type="entry name" value="Epimerase"/>
    <property type="match status" value="1"/>
</dbReference>
<proteinExistence type="inferred from homology"/>
<protein>
    <recommendedName>
        <fullName evidence="2">NAD-dependent epimerase/dehydratase domain-containing protein</fullName>
    </recommendedName>
</protein>
<sequence>MKILVTGGAGFIGSHIVDSYVKLGHQVIVIDNLITGRLKNLNPKAKFYQIDITNRQEVARLFDTEKPEILNHHAAQMDVRKSVEDPIFDAQTNILGFLNLMEEGRKNGLKKVIFASTGGAIYGDANIIPTPEIYLTNPVSPYGISKLTTEHYLYYYNWLYKINFCVLRYSNVYGPRQNPHGEAGVIAIFIKKMLNNEQPIINGDGTQIRDFVYVLDVVTANVSALNISQPIIVNIGTGIGTNLNVLFDELNQAAHLRFNKIYGPGKLGEQKTSTLDATNASKILNWKPRYDLKQGLLETVNFFKNG</sequence>
<dbReference type="Gene3D" id="3.90.25.10">
    <property type="entry name" value="UDP-galactose 4-epimerase, domain 1"/>
    <property type="match status" value="1"/>
</dbReference>
<reference evidence="3 4" key="1">
    <citation type="journal article" date="2015" name="Nature">
        <title>rRNA introns, odd ribosomes, and small enigmatic genomes across a large radiation of phyla.</title>
        <authorList>
            <person name="Brown C.T."/>
            <person name="Hug L.A."/>
            <person name="Thomas B.C."/>
            <person name="Sharon I."/>
            <person name="Castelle C.J."/>
            <person name="Singh A."/>
            <person name="Wilkins M.J."/>
            <person name="Williams K.H."/>
            <person name="Banfield J.F."/>
        </authorList>
    </citation>
    <scope>NUCLEOTIDE SEQUENCE [LARGE SCALE GENOMIC DNA]</scope>
</reference>
<evidence type="ECO:0000256" key="1">
    <source>
        <dbReference type="ARBA" id="ARBA00007637"/>
    </source>
</evidence>
<dbReference type="STRING" id="1618434.UR52_C0001G0096"/>
<dbReference type="PATRIC" id="fig|1618434.3.peg.97"/>
<organism evidence="3 4">
    <name type="scientific">Candidatus Gottesmanbacteria bacterium GW2011_GWA1_34_13</name>
    <dbReference type="NCBI Taxonomy" id="1618434"/>
    <lineage>
        <taxon>Bacteria</taxon>
        <taxon>Candidatus Gottesmaniibacteriota</taxon>
    </lineage>
</organism>
<dbReference type="SUPFAM" id="SSF51735">
    <property type="entry name" value="NAD(P)-binding Rossmann-fold domains"/>
    <property type="match status" value="1"/>
</dbReference>
<dbReference type="AlphaFoldDB" id="A0A0G0B8I7"/>
<comment type="caution">
    <text evidence="3">The sequence shown here is derived from an EMBL/GenBank/DDBJ whole genome shotgun (WGS) entry which is preliminary data.</text>
</comment>
<accession>A0A0G0B8I7</accession>
<comment type="similarity">
    <text evidence="1">Belongs to the NAD(P)-dependent epimerase/dehydratase family.</text>
</comment>
<evidence type="ECO:0000313" key="4">
    <source>
        <dbReference type="Proteomes" id="UP000034176"/>
    </source>
</evidence>
<evidence type="ECO:0000259" key="2">
    <source>
        <dbReference type="Pfam" id="PF01370"/>
    </source>
</evidence>
<dbReference type="InterPro" id="IPR036291">
    <property type="entry name" value="NAD(P)-bd_dom_sf"/>
</dbReference>
<dbReference type="EMBL" id="LBPN01000001">
    <property type="protein sequence ID" value="KKP60016.1"/>
    <property type="molecule type" value="Genomic_DNA"/>
</dbReference>
<name>A0A0G0B8I7_9BACT</name>
<dbReference type="PANTHER" id="PTHR43000">
    <property type="entry name" value="DTDP-D-GLUCOSE 4,6-DEHYDRATASE-RELATED"/>
    <property type="match status" value="1"/>
</dbReference>
<gene>
    <name evidence="3" type="ORF">UR52_C0001G0096</name>
</gene>
<evidence type="ECO:0000313" key="3">
    <source>
        <dbReference type="EMBL" id="KKP60016.1"/>
    </source>
</evidence>
<dbReference type="Gene3D" id="3.40.50.720">
    <property type="entry name" value="NAD(P)-binding Rossmann-like Domain"/>
    <property type="match status" value="1"/>
</dbReference>
<dbReference type="Proteomes" id="UP000034176">
    <property type="component" value="Unassembled WGS sequence"/>
</dbReference>
<dbReference type="InterPro" id="IPR001509">
    <property type="entry name" value="Epimerase_deHydtase"/>
</dbReference>
<feature type="domain" description="NAD-dependent epimerase/dehydratase" evidence="2">
    <location>
        <begin position="3"/>
        <end position="236"/>
    </location>
</feature>